<keyword evidence="1" id="KW-0808">Transferase</keyword>
<reference evidence="4 5" key="1">
    <citation type="submission" date="2020-03" db="EMBL/GenBank/DDBJ databases">
        <title>The genome sequence of Microvirga sp. c23x22.</title>
        <authorList>
            <person name="Zhang X."/>
        </authorList>
    </citation>
    <scope>NUCLEOTIDE SEQUENCE [LARGE SCALE GENOMIC DNA]</scope>
    <source>
        <strain evidence="5">c23x22</strain>
    </source>
</reference>
<feature type="domain" description="N-acetyltransferase" evidence="3">
    <location>
        <begin position="1"/>
        <end position="156"/>
    </location>
</feature>
<evidence type="ECO:0000256" key="1">
    <source>
        <dbReference type="ARBA" id="ARBA00022679"/>
    </source>
</evidence>
<dbReference type="CDD" id="cd04301">
    <property type="entry name" value="NAT_SF"/>
    <property type="match status" value="1"/>
</dbReference>
<dbReference type="Pfam" id="PF00583">
    <property type="entry name" value="Acetyltransf_1"/>
    <property type="match status" value="1"/>
</dbReference>
<dbReference type="InterPro" id="IPR050832">
    <property type="entry name" value="Bact_Acetyltransf"/>
</dbReference>
<dbReference type="PANTHER" id="PTHR43877:SF2">
    <property type="entry name" value="AMINOALKYLPHOSPHONATE N-ACETYLTRANSFERASE-RELATED"/>
    <property type="match status" value="1"/>
</dbReference>
<sequence length="156" mass="16985">MSLAETLADCVAGGASVSFMWPFPVEEAYAWWGGVIESVAAGRTILFGGYADGVLSGTVQLGLDTPPNQPHRADVKKLLVHRRAREKGLAGALMTTLENEARRRGLHLLTLDTVTGSPAERLYTRLGWTKSGIIPDYALWPDGRLCDTTVFWKKLG</sequence>
<evidence type="ECO:0000313" key="5">
    <source>
        <dbReference type="Proteomes" id="UP000707352"/>
    </source>
</evidence>
<dbReference type="Gene3D" id="3.40.630.30">
    <property type="match status" value="1"/>
</dbReference>
<evidence type="ECO:0000313" key="4">
    <source>
        <dbReference type="EMBL" id="NIX75996.1"/>
    </source>
</evidence>
<keyword evidence="2" id="KW-0012">Acyltransferase</keyword>
<proteinExistence type="predicted"/>
<keyword evidence="5" id="KW-1185">Reference proteome</keyword>
<name>A0ABX0VAB5_9HYPH</name>
<dbReference type="EMBL" id="JAATJS010000002">
    <property type="protein sequence ID" value="NIX75996.1"/>
    <property type="molecule type" value="Genomic_DNA"/>
</dbReference>
<evidence type="ECO:0000256" key="2">
    <source>
        <dbReference type="ARBA" id="ARBA00023315"/>
    </source>
</evidence>
<protein>
    <submittedName>
        <fullName evidence="4">GNAT family N-acetyltransferase</fullName>
    </submittedName>
</protein>
<dbReference type="Proteomes" id="UP000707352">
    <property type="component" value="Unassembled WGS sequence"/>
</dbReference>
<dbReference type="InterPro" id="IPR016181">
    <property type="entry name" value="Acyl_CoA_acyltransferase"/>
</dbReference>
<dbReference type="SUPFAM" id="SSF55729">
    <property type="entry name" value="Acyl-CoA N-acyltransferases (Nat)"/>
    <property type="match status" value="1"/>
</dbReference>
<dbReference type="InterPro" id="IPR000182">
    <property type="entry name" value="GNAT_dom"/>
</dbReference>
<accession>A0ABX0VAB5</accession>
<organism evidence="4 5">
    <name type="scientific">Microvirga terricola</name>
    <dbReference type="NCBI Taxonomy" id="2719797"/>
    <lineage>
        <taxon>Bacteria</taxon>
        <taxon>Pseudomonadati</taxon>
        <taxon>Pseudomonadota</taxon>
        <taxon>Alphaproteobacteria</taxon>
        <taxon>Hyphomicrobiales</taxon>
        <taxon>Methylobacteriaceae</taxon>
        <taxon>Microvirga</taxon>
    </lineage>
</organism>
<dbReference type="PANTHER" id="PTHR43877">
    <property type="entry name" value="AMINOALKYLPHOSPHONATE N-ACETYLTRANSFERASE-RELATED-RELATED"/>
    <property type="match status" value="1"/>
</dbReference>
<gene>
    <name evidence="4" type="ORF">HB375_05125</name>
</gene>
<dbReference type="PROSITE" id="PS51186">
    <property type="entry name" value="GNAT"/>
    <property type="match status" value="1"/>
</dbReference>
<evidence type="ECO:0000259" key="3">
    <source>
        <dbReference type="PROSITE" id="PS51186"/>
    </source>
</evidence>
<comment type="caution">
    <text evidence="4">The sequence shown here is derived from an EMBL/GenBank/DDBJ whole genome shotgun (WGS) entry which is preliminary data.</text>
</comment>